<evidence type="ECO:0000313" key="2">
    <source>
        <dbReference type="Proteomes" id="UP000033096"/>
    </source>
</evidence>
<dbReference type="PATRIC" id="fig|1434123.4.peg.2058"/>
<accession>A0A0E3Q5C1</accession>
<dbReference type="AlphaFoldDB" id="A0A0E3Q5C1"/>
<keyword evidence="2" id="KW-1185">Reference proteome</keyword>
<name>A0A0E3Q5C1_9EURY</name>
<protein>
    <submittedName>
        <fullName evidence="1">Uncharacterized protein</fullName>
    </submittedName>
</protein>
<sequence length="66" mass="7665">MLRSRLFWNLLLDPPLYRPCCLNSDFGRFVNEASRGQAIQVWCLDRVAIAPKLSKACVVQHNEQYI</sequence>
<dbReference type="KEGG" id="mvc:MSVAZ_1700"/>
<gene>
    <name evidence="1" type="ORF">MSVAZ_1700</name>
</gene>
<dbReference type="HOGENOM" id="CLU_191144_0_0_2"/>
<evidence type="ECO:0000313" key="1">
    <source>
        <dbReference type="EMBL" id="AKB43969.1"/>
    </source>
</evidence>
<proteinExistence type="predicted"/>
<organism evidence="1 2">
    <name type="scientific">Methanosarcina vacuolata Z-761</name>
    <dbReference type="NCBI Taxonomy" id="1434123"/>
    <lineage>
        <taxon>Archaea</taxon>
        <taxon>Methanobacteriati</taxon>
        <taxon>Methanobacteriota</taxon>
        <taxon>Stenosarchaea group</taxon>
        <taxon>Methanomicrobia</taxon>
        <taxon>Methanosarcinales</taxon>
        <taxon>Methanosarcinaceae</taxon>
        <taxon>Methanosarcina</taxon>
    </lineage>
</organism>
<dbReference type="EMBL" id="CP009520">
    <property type="protein sequence ID" value="AKB43969.1"/>
    <property type="molecule type" value="Genomic_DNA"/>
</dbReference>
<reference evidence="1 2" key="1">
    <citation type="submission" date="2014-07" db="EMBL/GenBank/DDBJ databases">
        <title>Methanogenic archaea and the global carbon cycle.</title>
        <authorList>
            <person name="Henriksen J.R."/>
            <person name="Luke J."/>
            <person name="Reinhart S."/>
            <person name="Benedict M.N."/>
            <person name="Youngblut N.D."/>
            <person name="Metcalf M.E."/>
            <person name="Whitaker R.J."/>
            <person name="Metcalf W.W."/>
        </authorList>
    </citation>
    <scope>NUCLEOTIDE SEQUENCE [LARGE SCALE GENOMIC DNA]</scope>
    <source>
        <strain evidence="1 2">Z-761</strain>
    </source>
</reference>
<dbReference type="Proteomes" id="UP000033096">
    <property type="component" value="Chromosome"/>
</dbReference>